<dbReference type="GO" id="GO:0045454">
    <property type="term" value="P:cell redox homeostasis"/>
    <property type="evidence" value="ECO:0007669"/>
    <property type="project" value="TreeGrafter"/>
</dbReference>
<evidence type="ECO:0000256" key="2">
    <source>
        <dbReference type="ARBA" id="ARBA00013017"/>
    </source>
</evidence>
<dbReference type="InterPro" id="IPR050924">
    <property type="entry name" value="Peroxiredoxin_BCP/PrxQ"/>
</dbReference>
<feature type="active site" description="Cysteine sulfenic acid (-SOH) intermediate; for peroxidase activity" evidence="11">
    <location>
        <position position="44"/>
    </location>
</feature>
<organism evidence="13 14">
    <name type="scientific">Candidatus Nitrosomarinus catalinensis</name>
    <dbReference type="NCBI Taxonomy" id="1898749"/>
    <lineage>
        <taxon>Archaea</taxon>
        <taxon>Nitrososphaerota</taxon>
        <taxon>Nitrososphaeria</taxon>
        <taxon>Nitrosopumilales</taxon>
        <taxon>Nitrosopumilaceae</taxon>
        <taxon>Candidatus Nitrosomarinus</taxon>
    </lineage>
</organism>
<keyword evidence="5 13" id="KW-0560">Oxidoreductase</keyword>
<accession>A0A2Z2HQM1</accession>
<dbReference type="InterPro" id="IPR036249">
    <property type="entry name" value="Thioredoxin-like_sf"/>
</dbReference>
<keyword evidence="14" id="KW-1185">Reference proteome</keyword>
<keyword evidence="4" id="KW-0049">Antioxidant</keyword>
<dbReference type="NCBIfam" id="NF006960">
    <property type="entry name" value="PRK09437.1"/>
    <property type="match status" value="1"/>
</dbReference>
<dbReference type="OrthoDB" id="145578at2157"/>
<dbReference type="Proteomes" id="UP000249949">
    <property type="component" value="Chromosome"/>
</dbReference>
<comment type="similarity">
    <text evidence="9">Belongs to the peroxiredoxin family. BCP/PrxQ subfamily.</text>
</comment>
<evidence type="ECO:0000256" key="4">
    <source>
        <dbReference type="ARBA" id="ARBA00022862"/>
    </source>
</evidence>
<evidence type="ECO:0000256" key="6">
    <source>
        <dbReference type="ARBA" id="ARBA00023157"/>
    </source>
</evidence>
<dbReference type="PANTHER" id="PTHR42801:SF4">
    <property type="entry name" value="AHPC_TSA FAMILY PROTEIN"/>
    <property type="match status" value="1"/>
</dbReference>
<name>A0A2Z2HQM1_9ARCH</name>
<proteinExistence type="inferred from homology"/>
<dbReference type="GO" id="GO:0005737">
    <property type="term" value="C:cytoplasm"/>
    <property type="evidence" value="ECO:0007669"/>
    <property type="project" value="TreeGrafter"/>
</dbReference>
<evidence type="ECO:0000256" key="1">
    <source>
        <dbReference type="ARBA" id="ARBA00011245"/>
    </source>
</evidence>
<dbReference type="EC" id="1.11.1.24" evidence="2"/>
<reference evidence="13 14" key="1">
    <citation type="journal article" date="2017" name="Environ. Microbiol.">
        <title>Genome and epigenome of a novel marine Thaumarchaeota strain suggest viral infection, phosphorothioation DNA modification and multiple restriction systems.</title>
        <authorList>
            <person name="Ahlgren N.A."/>
            <person name="Chen Y."/>
            <person name="Needham D.M."/>
            <person name="Parada A.E."/>
            <person name="Sachdeva R."/>
            <person name="Trinh V."/>
            <person name="Chen T."/>
            <person name="Fuhrman J.A."/>
        </authorList>
    </citation>
    <scope>NUCLEOTIDE SEQUENCE [LARGE SCALE GENOMIC DNA]</scope>
    <source>
        <strain evidence="13 14">SPOT01</strain>
    </source>
</reference>
<dbReference type="RefSeq" id="WP_086907784.1">
    <property type="nucleotide sequence ID" value="NZ_CP021324.1"/>
</dbReference>
<dbReference type="Gene3D" id="3.40.30.10">
    <property type="entry name" value="Glutaredoxin"/>
    <property type="match status" value="1"/>
</dbReference>
<dbReference type="KEGG" id="nct:NMSP_1110"/>
<dbReference type="GO" id="GO:0008379">
    <property type="term" value="F:thioredoxin peroxidase activity"/>
    <property type="evidence" value="ECO:0007669"/>
    <property type="project" value="TreeGrafter"/>
</dbReference>
<sequence>MLEEGDSVPKFTLNDADGNKIKSTDFKGKKHVIYFYPKDFTPGCSTQADEFSTEYKKFQKEDIEIIGISPDDIDSHKKFCTKMGIKYVLLSDSEKEVSKQFGVWGMKKFMGREYMGVTRSSFLVNEKGKIFKTYPKVKPKGHALLVLEDFKE</sequence>
<evidence type="ECO:0000313" key="13">
    <source>
        <dbReference type="EMBL" id="ARS64726.1"/>
    </source>
</evidence>
<keyword evidence="7" id="KW-0676">Redox-active center</keyword>
<evidence type="ECO:0000259" key="12">
    <source>
        <dbReference type="PROSITE" id="PS51352"/>
    </source>
</evidence>
<evidence type="ECO:0000256" key="5">
    <source>
        <dbReference type="ARBA" id="ARBA00023002"/>
    </source>
</evidence>
<dbReference type="PIRSF" id="PIRSF000239">
    <property type="entry name" value="AHPC"/>
    <property type="match status" value="1"/>
</dbReference>
<dbReference type="EMBL" id="CP021324">
    <property type="protein sequence ID" value="ARS64726.1"/>
    <property type="molecule type" value="Genomic_DNA"/>
</dbReference>
<evidence type="ECO:0000256" key="7">
    <source>
        <dbReference type="ARBA" id="ARBA00023284"/>
    </source>
</evidence>
<gene>
    <name evidence="13" type="ORF">NMSP_1110</name>
</gene>
<feature type="domain" description="Thioredoxin" evidence="12">
    <location>
        <begin position="2"/>
        <end position="152"/>
    </location>
</feature>
<dbReference type="AlphaFoldDB" id="A0A2Z2HQM1"/>
<evidence type="ECO:0000256" key="10">
    <source>
        <dbReference type="ARBA" id="ARBA00049091"/>
    </source>
</evidence>
<dbReference type="InterPro" id="IPR013766">
    <property type="entry name" value="Thioredoxin_domain"/>
</dbReference>
<protein>
    <recommendedName>
        <fullName evidence="2">thioredoxin-dependent peroxiredoxin</fullName>
        <ecNumber evidence="2">1.11.1.24</ecNumber>
    </recommendedName>
    <alternativeName>
        <fullName evidence="8">Thioredoxin peroxidase</fullName>
    </alternativeName>
</protein>
<keyword evidence="3 13" id="KW-0575">Peroxidase</keyword>
<dbReference type="CDD" id="cd03017">
    <property type="entry name" value="PRX_BCP"/>
    <property type="match status" value="1"/>
</dbReference>
<keyword evidence="6" id="KW-1015">Disulfide bond</keyword>
<dbReference type="SUPFAM" id="SSF52833">
    <property type="entry name" value="Thioredoxin-like"/>
    <property type="match status" value="1"/>
</dbReference>
<comment type="subunit">
    <text evidence="1">Monomer.</text>
</comment>
<evidence type="ECO:0000256" key="8">
    <source>
        <dbReference type="ARBA" id="ARBA00032824"/>
    </source>
</evidence>
<dbReference type="PROSITE" id="PS51352">
    <property type="entry name" value="THIOREDOXIN_2"/>
    <property type="match status" value="1"/>
</dbReference>
<evidence type="ECO:0000256" key="3">
    <source>
        <dbReference type="ARBA" id="ARBA00022559"/>
    </source>
</evidence>
<dbReference type="GeneID" id="32901563"/>
<evidence type="ECO:0000256" key="11">
    <source>
        <dbReference type="PIRSR" id="PIRSR000239-1"/>
    </source>
</evidence>
<dbReference type="InterPro" id="IPR024706">
    <property type="entry name" value="Peroxiredoxin_AhpC-typ"/>
</dbReference>
<comment type="catalytic activity">
    <reaction evidence="10">
        <text>a hydroperoxide + [thioredoxin]-dithiol = an alcohol + [thioredoxin]-disulfide + H2O</text>
        <dbReference type="Rhea" id="RHEA:62620"/>
        <dbReference type="Rhea" id="RHEA-COMP:10698"/>
        <dbReference type="Rhea" id="RHEA-COMP:10700"/>
        <dbReference type="ChEBI" id="CHEBI:15377"/>
        <dbReference type="ChEBI" id="CHEBI:29950"/>
        <dbReference type="ChEBI" id="CHEBI:30879"/>
        <dbReference type="ChEBI" id="CHEBI:35924"/>
        <dbReference type="ChEBI" id="CHEBI:50058"/>
        <dbReference type="EC" id="1.11.1.24"/>
    </reaction>
</comment>
<evidence type="ECO:0000256" key="9">
    <source>
        <dbReference type="ARBA" id="ARBA00038489"/>
    </source>
</evidence>
<dbReference type="PANTHER" id="PTHR42801">
    <property type="entry name" value="THIOREDOXIN-DEPENDENT PEROXIDE REDUCTASE"/>
    <property type="match status" value="1"/>
</dbReference>
<dbReference type="GO" id="GO:0034599">
    <property type="term" value="P:cellular response to oxidative stress"/>
    <property type="evidence" value="ECO:0007669"/>
    <property type="project" value="TreeGrafter"/>
</dbReference>
<evidence type="ECO:0000313" key="14">
    <source>
        <dbReference type="Proteomes" id="UP000249949"/>
    </source>
</evidence>
<dbReference type="FunFam" id="3.40.30.10:FF:000007">
    <property type="entry name" value="Thioredoxin-dependent thiol peroxidase"/>
    <property type="match status" value="1"/>
</dbReference>
<dbReference type="InterPro" id="IPR000866">
    <property type="entry name" value="AhpC/TSA"/>
</dbReference>
<dbReference type="Pfam" id="PF00578">
    <property type="entry name" value="AhpC-TSA"/>
    <property type="match status" value="1"/>
</dbReference>